<protein>
    <submittedName>
        <fullName evidence="1">Uncharacterized protein</fullName>
    </submittedName>
</protein>
<dbReference type="AlphaFoldDB" id="A0A158B1T1"/>
<proteinExistence type="predicted"/>
<name>A0A158B1T1_9BURK</name>
<sequence length="45" mass="4855">MTSPRMCCVQRKATCGSLRRFAMSHARTGALTLLAQTGVPITMIS</sequence>
<evidence type="ECO:0000313" key="2">
    <source>
        <dbReference type="Proteomes" id="UP000054870"/>
    </source>
</evidence>
<accession>A0A158B1T1</accession>
<reference evidence="1" key="1">
    <citation type="submission" date="2016-01" db="EMBL/GenBank/DDBJ databases">
        <authorList>
            <person name="Peeters C."/>
        </authorList>
    </citation>
    <scope>NUCLEOTIDE SEQUENCE [LARGE SCALE GENOMIC DNA]</scope>
    <source>
        <strain evidence="1">LMG 29318</strain>
    </source>
</reference>
<keyword evidence="2" id="KW-1185">Reference proteome</keyword>
<organism evidence="1 2">
    <name type="scientific">Caballeronia catudaia</name>
    <dbReference type="NCBI Taxonomy" id="1777136"/>
    <lineage>
        <taxon>Bacteria</taxon>
        <taxon>Pseudomonadati</taxon>
        <taxon>Pseudomonadota</taxon>
        <taxon>Betaproteobacteria</taxon>
        <taxon>Burkholderiales</taxon>
        <taxon>Burkholderiaceae</taxon>
        <taxon>Caballeronia</taxon>
    </lineage>
</organism>
<dbReference type="Proteomes" id="UP000054870">
    <property type="component" value="Unassembled WGS sequence"/>
</dbReference>
<comment type="caution">
    <text evidence="1">The sequence shown here is derived from an EMBL/GenBank/DDBJ whole genome shotgun (WGS) entry which is preliminary data.</text>
</comment>
<evidence type="ECO:0000313" key="1">
    <source>
        <dbReference type="EMBL" id="SAK63963.1"/>
    </source>
</evidence>
<dbReference type="RefSeq" id="WP_159462782.1">
    <property type="nucleotide sequence ID" value="NZ_FCOF02000011.1"/>
</dbReference>
<dbReference type="EMBL" id="FCOF02000011">
    <property type="protein sequence ID" value="SAK63963.1"/>
    <property type="molecule type" value="Genomic_DNA"/>
</dbReference>
<gene>
    <name evidence="1" type="ORF">AWB75_02879</name>
</gene>